<evidence type="ECO:0008006" key="3">
    <source>
        <dbReference type="Google" id="ProtNLM"/>
    </source>
</evidence>
<dbReference type="RefSeq" id="XP_035321414.1">
    <property type="nucleotide sequence ID" value="XM_035469034.1"/>
</dbReference>
<dbReference type="Proteomes" id="UP000749293">
    <property type="component" value="Unassembled WGS sequence"/>
</dbReference>
<name>A0A9P5D1H6_9HYPO</name>
<dbReference type="GeneID" id="55973292"/>
<sequence length="457" mass="51603">MSFGHLPPELLPVIIRGLDSPHDLVSLIIASSRCHAFYSAAPSVFLASILENAIHPTAIQSALAALNAPNGSQSKDPEALARFVERYFEGGRYTFPTDMENLKALCRLYNRTSSFIRDYASRAMQAMGDHLSTVDQIAYTLPSMPEKQALDLSRSENARFQRAFLRLEVYSLAYPPPDDPHEQHRHRFFTAESQFSHFVSRMEPWEVEEMSCAHFYFQLMAGAAFDQVEEQLVEAAMSAPGVCRSADTVAVAKDLPSRYHGGEPRELFDGTEVSVLLNFSSAMRDKSYSLIGFIASLGSSFMHQLITADASTRRDMVRSLDPAWYQSFLPEAIDAQDDAPDTIMHVLTPEDCHDPHRPPAGAGYGLFNRDGQDVYWEASTYRYQALRERAFVFWDSERISGSPEMTRSLEEAASIFGMKLFQLYDRTGRLSVEDRLQGVRIPREHISRIYDEFGYPD</sequence>
<evidence type="ECO:0000313" key="1">
    <source>
        <dbReference type="EMBL" id="KAF4122762.1"/>
    </source>
</evidence>
<comment type="caution">
    <text evidence="1">The sequence shown here is derived from an EMBL/GenBank/DDBJ whole genome shotgun (WGS) entry which is preliminary data.</text>
</comment>
<proteinExistence type="predicted"/>
<organism evidence="1 2">
    <name type="scientific">Geosmithia morbida</name>
    <dbReference type="NCBI Taxonomy" id="1094350"/>
    <lineage>
        <taxon>Eukaryota</taxon>
        <taxon>Fungi</taxon>
        <taxon>Dikarya</taxon>
        <taxon>Ascomycota</taxon>
        <taxon>Pezizomycotina</taxon>
        <taxon>Sordariomycetes</taxon>
        <taxon>Hypocreomycetidae</taxon>
        <taxon>Hypocreales</taxon>
        <taxon>Bionectriaceae</taxon>
        <taxon>Geosmithia</taxon>
    </lineage>
</organism>
<dbReference type="EMBL" id="JAANYQ010000008">
    <property type="protein sequence ID" value="KAF4122762.1"/>
    <property type="molecule type" value="Genomic_DNA"/>
</dbReference>
<gene>
    <name evidence="1" type="ORF">GMORB2_7069</name>
</gene>
<evidence type="ECO:0000313" key="2">
    <source>
        <dbReference type="Proteomes" id="UP000749293"/>
    </source>
</evidence>
<dbReference type="OrthoDB" id="5304511at2759"/>
<reference evidence="1" key="1">
    <citation type="submission" date="2020-03" db="EMBL/GenBank/DDBJ databases">
        <title>Site-based positive gene gene selection in Geosmithia morbida across the United States reveals a broad range of putative effectors and factors for local host and environmental adapation.</title>
        <authorList>
            <person name="Onufrak A."/>
            <person name="Murdoch R.W."/>
            <person name="Gazis R."/>
            <person name="Huff M."/>
            <person name="Staton M."/>
            <person name="Klingeman W."/>
            <person name="Hadziabdic D."/>
        </authorList>
    </citation>
    <scope>NUCLEOTIDE SEQUENCE</scope>
    <source>
        <strain evidence="1">1262</strain>
    </source>
</reference>
<dbReference type="AlphaFoldDB" id="A0A9P5D1H6"/>
<accession>A0A9P5D1H6</accession>
<protein>
    <recommendedName>
        <fullName evidence="3">F-box domain-containing protein</fullName>
    </recommendedName>
</protein>
<keyword evidence="2" id="KW-1185">Reference proteome</keyword>